<dbReference type="Gene3D" id="2.70.220.10">
    <property type="entry name" value="Ganglioside GM2 activator"/>
    <property type="match status" value="1"/>
</dbReference>
<feature type="chain" id="PRO_5031286487" description="MD-2-related lipid-recognition domain-containing protein" evidence="2">
    <location>
        <begin position="24"/>
        <end position="257"/>
    </location>
</feature>
<dbReference type="PANTHER" id="PTHR17357">
    <property type="entry name" value="GM2 GANGLIOSIDE ACTIVATOR PROTEIN"/>
    <property type="match status" value="1"/>
</dbReference>
<dbReference type="GO" id="GO:0009898">
    <property type="term" value="C:cytoplasmic side of plasma membrane"/>
    <property type="evidence" value="ECO:0007669"/>
    <property type="project" value="TreeGrafter"/>
</dbReference>
<proteinExistence type="predicted"/>
<dbReference type="GO" id="GO:0008047">
    <property type="term" value="F:enzyme activator activity"/>
    <property type="evidence" value="ECO:0007669"/>
    <property type="project" value="InterPro"/>
</dbReference>
<dbReference type="InterPro" id="IPR003172">
    <property type="entry name" value="ML_dom"/>
</dbReference>
<name>A0A7S0XDK1_9CHLO</name>
<reference evidence="4" key="1">
    <citation type="submission" date="2021-01" db="EMBL/GenBank/DDBJ databases">
        <authorList>
            <person name="Corre E."/>
            <person name="Pelletier E."/>
            <person name="Niang G."/>
            <person name="Scheremetjew M."/>
            <person name="Finn R."/>
            <person name="Kale V."/>
            <person name="Holt S."/>
            <person name="Cochrane G."/>
            <person name="Meng A."/>
            <person name="Brown T."/>
            <person name="Cohen L."/>
        </authorList>
    </citation>
    <scope>NUCLEOTIDE SEQUENCE</scope>
    <source>
        <strain evidence="4">SL-175</strain>
    </source>
</reference>
<evidence type="ECO:0000259" key="3">
    <source>
        <dbReference type="SMART" id="SM00737"/>
    </source>
</evidence>
<protein>
    <recommendedName>
        <fullName evidence="3">MD-2-related lipid-recognition domain-containing protein</fullName>
    </recommendedName>
</protein>
<evidence type="ECO:0000256" key="1">
    <source>
        <dbReference type="ARBA" id="ARBA00022729"/>
    </source>
</evidence>
<dbReference type="Pfam" id="PF02221">
    <property type="entry name" value="E1_DerP2_DerF2"/>
    <property type="match status" value="1"/>
</dbReference>
<dbReference type="InterPro" id="IPR036846">
    <property type="entry name" value="GM2-AP_sf"/>
</dbReference>
<gene>
    <name evidence="4" type="ORF">MANT1106_LOCUS17222</name>
</gene>
<keyword evidence="1 2" id="KW-0732">Signal</keyword>
<evidence type="ECO:0000256" key="2">
    <source>
        <dbReference type="SAM" id="SignalP"/>
    </source>
</evidence>
<sequence length="257" mass="25938">MTAAMLLVVLLATAGGVFTPADAVAVNSHTHVLRGLGSVAVSKAGSSLERIVAVEGAGKNGIEASFVALVAAWGGGAAAAAARAAAEGKSALISSPIPFKLTNCDPEAAIQMAEVVVTDPIPIGSAATVSAHGTVSRAVVAPVQTSITLEKEFYGRWLPVPCLTVLGRRVGSCNYVDVCAEFKPRTSCPPPLGPAGIPCACPVAAGAYTLPPTVISTVVPKELPKELGNGNYRVSVVMKDAVGSVACYNVEFSTVGI</sequence>
<dbReference type="AlphaFoldDB" id="A0A7S0XDK1"/>
<dbReference type="GO" id="GO:0006689">
    <property type="term" value="P:ganglioside catabolic process"/>
    <property type="evidence" value="ECO:0007669"/>
    <property type="project" value="InterPro"/>
</dbReference>
<organism evidence="4">
    <name type="scientific">Mantoniella antarctica</name>
    <dbReference type="NCBI Taxonomy" id="81844"/>
    <lineage>
        <taxon>Eukaryota</taxon>
        <taxon>Viridiplantae</taxon>
        <taxon>Chlorophyta</taxon>
        <taxon>Mamiellophyceae</taxon>
        <taxon>Mamiellales</taxon>
        <taxon>Mamiellaceae</taxon>
        <taxon>Mantoniella</taxon>
    </lineage>
</organism>
<accession>A0A7S0XDK1</accession>
<dbReference type="InterPro" id="IPR028996">
    <property type="entry name" value="GM2-AP"/>
</dbReference>
<dbReference type="GO" id="GO:0005319">
    <property type="term" value="F:lipid transporter activity"/>
    <property type="evidence" value="ECO:0007669"/>
    <property type="project" value="TreeGrafter"/>
</dbReference>
<feature type="domain" description="MD-2-related lipid-recognition" evidence="3">
    <location>
        <begin position="101"/>
        <end position="252"/>
    </location>
</feature>
<evidence type="ECO:0000313" key="4">
    <source>
        <dbReference type="EMBL" id="CAD8716321.1"/>
    </source>
</evidence>
<dbReference type="SMART" id="SM00737">
    <property type="entry name" value="ML"/>
    <property type="match status" value="1"/>
</dbReference>
<feature type="signal peptide" evidence="2">
    <location>
        <begin position="1"/>
        <end position="23"/>
    </location>
</feature>
<dbReference type="PANTHER" id="PTHR17357:SF0">
    <property type="entry name" value="GANGLIOSIDE GM2 ACTIVATOR"/>
    <property type="match status" value="1"/>
</dbReference>
<dbReference type="EMBL" id="HBFC01028857">
    <property type="protein sequence ID" value="CAD8716321.1"/>
    <property type="molecule type" value="Transcribed_RNA"/>
</dbReference>
<dbReference type="SUPFAM" id="SSF63707">
    <property type="entry name" value="Ganglioside M2 (gm2) activator"/>
    <property type="match status" value="1"/>
</dbReference>